<dbReference type="PANTHER" id="PTHR10102">
    <property type="entry name" value="DNA-DIRECTED RNA POLYMERASE, MITOCHONDRIAL"/>
    <property type="match status" value="1"/>
</dbReference>
<dbReference type="EC" id="2.7.7.6" evidence="2 8"/>
<evidence type="ECO:0000256" key="6">
    <source>
        <dbReference type="ARBA" id="ARBA00023163"/>
    </source>
</evidence>
<comment type="similarity">
    <text evidence="1 8">Belongs to the phage and mitochondrial RNA polymerase family.</text>
</comment>
<keyword evidence="6 8" id="KW-0804">Transcription</keyword>
<keyword evidence="5 8" id="KW-0548">Nucleotidyltransferase</keyword>
<dbReference type="OrthoDB" id="276422at2759"/>
<dbReference type="RefSeq" id="XP_021875003.1">
    <property type="nucleotide sequence ID" value="XM_022022342.1"/>
</dbReference>
<evidence type="ECO:0000256" key="5">
    <source>
        <dbReference type="ARBA" id="ARBA00022695"/>
    </source>
</evidence>
<dbReference type="PROSITE" id="PS00489">
    <property type="entry name" value="RNA_POL_PHAGE_2"/>
    <property type="match status" value="1"/>
</dbReference>
<sequence length="878" mass="101970">MDFYTKLNGKIPINQFDPNNFGSNGFYRIKNILYSTSLDLHVKQNLLETCFKELWEYELKQYFQNAKSLDNKGIYILVEVLSILEKDFNSLFSNNRIMNRKEYLKPISCLEISSIISICLSKVLPFIVFKNEDFDKHVTTLFESIGILLYKEVIKNNYINYVNSLSDKESKISYKDYHLDNYNYSNEDAIRLGAFVVMFIGDKTDLYFIDNIKSDSNVTKRIISPGKLFEDLMHKFVLFDSYEAPMIVKPVEWVIKSIVKSSEDSKNKTIKYGGYLQNDKNDFEELIRKSKQSIGTSIILDNNIVSMVNYMSSIPFKLNNNVLEYLIKLILNHDNIESNKKIINDLCLSFHPETELLDSYKKELNKCINNKNNSKKKLHSNINDFKNIIYNITSHNSKFLYNKSILTMAILYKDIKEFYFPLKLDWRGRIYIKGGVLNIQGGELSRSLLTFSKSVKLDDLGLEALKIYCANSFGKDKMSKLHRLEWVDENINKIIDVNSMFWVNADDKLIALACCFELKGYYEDPENFESSLPILIDATCNGLQHLSAMIQDINLAEKVNLLESSKEMKPEDIYSFMIEPIKSRIKELSFKDIEYSKLALLNIDRSFIKVPIMTISYNITPHGICEQLIRDRFIKKDLVENIDKPNSKMYLYQAIEAEKYGDVLLTIKDISKLSHIIYDSLYVSYPKLNELKEYFNSMVNILSILNLPVVWVTPSGLSIKQKYVDFTTYDIVNNVLSKRKTITLRKPLDIINIKKQELGLIPNYVHSMDACNIFLLYESLINLNNKIDLLTIHDCFGSHANDINTLSILVKNAFVSIYKNDKFLKKFHKTNVDCIKSIVIVKKGKFTINDKPYTIPTPPKIQNINLEYHLPKSLYFLN</sequence>
<evidence type="ECO:0000256" key="2">
    <source>
        <dbReference type="ARBA" id="ARBA00012418"/>
    </source>
</evidence>
<dbReference type="InterPro" id="IPR002092">
    <property type="entry name" value="DNA-dir_Rpol_phage-type"/>
</dbReference>
<evidence type="ECO:0000256" key="3">
    <source>
        <dbReference type="ARBA" id="ARBA00022478"/>
    </source>
</evidence>
<dbReference type="InterPro" id="IPR043502">
    <property type="entry name" value="DNA/RNA_pol_sf"/>
</dbReference>
<comment type="caution">
    <text evidence="10">The sequence shown here is derived from an EMBL/GenBank/DDBJ whole genome shotgun (WGS) entry which is preliminary data.</text>
</comment>
<dbReference type="PROSITE" id="PS00900">
    <property type="entry name" value="RNA_POL_PHAGE_1"/>
    <property type="match status" value="1"/>
</dbReference>
<evidence type="ECO:0000313" key="10">
    <source>
        <dbReference type="EMBL" id="ORY88691.1"/>
    </source>
</evidence>
<dbReference type="GO" id="GO:0006390">
    <property type="term" value="P:mitochondrial transcription"/>
    <property type="evidence" value="ECO:0007669"/>
    <property type="project" value="TreeGrafter"/>
</dbReference>
<evidence type="ECO:0000313" key="11">
    <source>
        <dbReference type="Proteomes" id="UP000193648"/>
    </source>
</evidence>
<dbReference type="Pfam" id="PF00940">
    <property type="entry name" value="RNA_pol"/>
    <property type="match status" value="1"/>
</dbReference>
<keyword evidence="11" id="KW-1185">Reference proteome</keyword>
<evidence type="ECO:0000256" key="4">
    <source>
        <dbReference type="ARBA" id="ARBA00022679"/>
    </source>
</evidence>
<gene>
    <name evidence="10" type="ORF">BCR41DRAFT_343728</name>
</gene>
<dbReference type="InParanoid" id="A0A1Y2FXB3"/>
<evidence type="ECO:0000256" key="8">
    <source>
        <dbReference type="RuleBase" id="RU003805"/>
    </source>
</evidence>
<accession>A0A1Y2FXB3</accession>
<comment type="function">
    <text evidence="8">DNA-dependent RNA polymerase catalyzes the transcription of DNA into RNA using the four ribonucleoside triphosphates as substrates.</text>
</comment>
<evidence type="ECO:0000259" key="9">
    <source>
        <dbReference type="Pfam" id="PF00940"/>
    </source>
</evidence>
<dbReference type="Gene3D" id="1.10.287.280">
    <property type="match status" value="1"/>
</dbReference>
<proteinExistence type="inferred from homology"/>
<keyword evidence="4 8" id="KW-0808">Transferase</keyword>
<dbReference type="GeneID" id="33564186"/>
<evidence type="ECO:0000256" key="1">
    <source>
        <dbReference type="ARBA" id="ARBA00009493"/>
    </source>
</evidence>
<dbReference type="PANTHER" id="PTHR10102:SF0">
    <property type="entry name" value="DNA-DIRECTED RNA POLYMERASE, MITOCHONDRIAL"/>
    <property type="match status" value="1"/>
</dbReference>
<dbReference type="SUPFAM" id="SSF56672">
    <property type="entry name" value="DNA/RNA polymerases"/>
    <property type="match status" value="1"/>
</dbReference>
<dbReference type="Proteomes" id="UP000193648">
    <property type="component" value="Unassembled WGS sequence"/>
</dbReference>
<reference evidence="10 11" key="1">
    <citation type="submission" date="2016-07" db="EMBL/GenBank/DDBJ databases">
        <title>Pervasive Adenine N6-methylation of Active Genes in Fungi.</title>
        <authorList>
            <consortium name="DOE Joint Genome Institute"/>
            <person name="Mondo S.J."/>
            <person name="Dannebaum R.O."/>
            <person name="Kuo R.C."/>
            <person name="Labutti K."/>
            <person name="Haridas S."/>
            <person name="Kuo A."/>
            <person name="Salamov A."/>
            <person name="Ahrendt S.R."/>
            <person name="Lipzen A."/>
            <person name="Sullivan W."/>
            <person name="Andreopoulos W.B."/>
            <person name="Clum A."/>
            <person name="Lindquist E."/>
            <person name="Daum C."/>
            <person name="Ramamoorthy G.K."/>
            <person name="Gryganskyi A."/>
            <person name="Culley D."/>
            <person name="Magnuson J.K."/>
            <person name="James T.Y."/>
            <person name="O'Malley M.A."/>
            <person name="Stajich J.E."/>
            <person name="Spatafora J.W."/>
            <person name="Visel A."/>
            <person name="Grigoriev I.V."/>
        </authorList>
    </citation>
    <scope>NUCLEOTIDE SEQUENCE [LARGE SCALE GENOMIC DNA]</scope>
    <source>
        <strain evidence="10 11">NRRL 3116</strain>
    </source>
</reference>
<dbReference type="AlphaFoldDB" id="A0A1Y2FXB3"/>
<dbReference type="GO" id="GO:0034245">
    <property type="term" value="C:mitochondrial DNA-directed RNA polymerase complex"/>
    <property type="evidence" value="ECO:0007669"/>
    <property type="project" value="TreeGrafter"/>
</dbReference>
<dbReference type="STRING" id="64571.A0A1Y2FXB3"/>
<keyword evidence="3 8" id="KW-0240">DNA-directed RNA polymerase</keyword>
<organism evidence="10 11">
    <name type="scientific">Lobosporangium transversale</name>
    <dbReference type="NCBI Taxonomy" id="64571"/>
    <lineage>
        <taxon>Eukaryota</taxon>
        <taxon>Fungi</taxon>
        <taxon>Fungi incertae sedis</taxon>
        <taxon>Mucoromycota</taxon>
        <taxon>Mortierellomycotina</taxon>
        <taxon>Mortierellomycetes</taxon>
        <taxon>Mortierellales</taxon>
        <taxon>Mortierellaceae</taxon>
        <taxon>Lobosporangium</taxon>
    </lineage>
</organism>
<dbReference type="GO" id="GO:0003899">
    <property type="term" value="F:DNA-directed RNA polymerase activity"/>
    <property type="evidence" value="ECO:0007669"/>
    <property type="project" value="UniProtKB-EC"/>
</dbReference>
<dbReference type="Gene3D" id="1.10.150.20">
    <property type="entry name" value="5' to 3' exonuclease, C-terminal subdomain"/>
    <property type="match status" value="1"/>
</dbReference>
<dbReference type="InterPro" id="IPR046950">
    <property type="entry name" value="DNA-dir_Rpol_C_phage-type"/>
</dbReference>
<evidence type="ECO:0000256" key="7">
    <source>
        <dbReference type="ARBA" id="ARBA00048552"/>
    </source>
</evidence>
<name>A0A1Y2FXB3_9FUNG</name>
<dbReference type="EMBL" id="MCFF01000125">
    <property type="protein sequence ID" value="ORY88691.1"/>
    <property type="molecule type" value="Genomic_DNA"/>
</dbReference>
<feature type="domain" description="DNA-directed RNA polymerase C-terminal" evidence="9">
    <location>
        <begin position="457"/>
        <end position="836"/>
    </location>
</feature>
<protein>
    <recommendedName>
        <fullName evidence="2 8">DNA-directed RNA polymerase</fullName>
        <ecNumber evidence="2 8">2.7.7.6</ecNumber>
    </recommendedName>
</protein>
<comment type="catalytic activity">
    <reaction evidence="7 8">
        <text>RNA(n) + a ribonucleoside 5'-triphosphate = RNA(n+1) + diphosphate</text>
        <dbReference type="Rhea" id="RHEA:21248"/>
        <dbReference type="Rhea" id="RHEA-COMP:14527"/>
        <dbReference type="Rhea" id="RHEA-COMP:17342"/>
        <dbReference type="ChEBI" id="CHEBI:33019"/>
        <dbReference type="ChEBI" id="CHEBI:61557"/>
        <dbReference type="ChEBI" id="CHEBI:140395"/>
        <dbReference type="EC" id="2.7.7.6"/>
    </reaction>
</comment>
<dbReference type="GO" id="GO:0003677">
    <property type="term" value="F:DNA binding"/>
    <property type="evidence" value="ECO:0007669"/>
    <property type="project" value="InterPro"/>
</dbReference>